<dbReference type="STRING" id="1367422.A0A178ZBP1"/>
<protein>
    <submittedName>
        <fullName evidence="15">Uncharacterized protein</fullName>
    </submittedName>
</protein>
<feature type="region of interest" description="Disordered" evidence="11">
    <location>
        <begin position="395"/>
        <end position="446"/>
    </location>
</feature>
<keyword evidence="6" id="KW-0378">Hydrolase</keyword>
<sequence length="1298" mass="145396">MAHPAGYSARVVIDLLSDSDDDSVIEIQALPVVKDEKDEAQIMVNSIQHDNELSNTMAVAATPKATNDEFVESKDYHVDTRVTESNYEASNIKPPELNFKYDLVMPDFSGDQQSGMSPAQPKNGMMDNMAVNAEWEGDDGADDGTPRVQGNSAHLRLKTEQIDVDFWKTLNDSSNAQPDSHLHATPPEYGSPFDIDDPEEPLEGINLEATLDSYPFSDMNMELDGFDAILEYNRNKAHFFDRDVAANDESVRDYAPPPCLAGEPQANEMDWNTILDEYPSAADDSAAAAFAIREKEYERKKEEGSNTPEDDIRFATEKIAEHRRLRDIARSKVVVKETRQPNDLPPGYQEADSLFFPEAAEPLAPVPKKNAAPKPRNGLTKKELQEALSVGIDAGFGEAEKPKRKTATFDENRRSKKRRGTNKDGGTSKLAQKRGRKQRPCNLSNIQSLGQTNIVDAAQANASRDMPTFTSSNKNKALQELLASIPSSERGAATSDRQAILAATMKFKGHGSVRSDNHGGWKLRGMESSLYNHQLLGAAFMRDRETGDSKPKGGMVCDEMGFGKTIQMIANILDGKAEEGSNVKTTLIVAPPTLLTQWMDEMNKHVKGRALGRILRFHSGSRLVSNDIQADLRAYDVILTTYSEVQKSYPSAEPPMALASVEKKKEWWQHHFLKNVGPLHQIKYHRIVLDEAHNIKNRLCKTSIAVRGLIGNHRWCITGTPILNSIEELFPYFSFLRVPHTGDYATFCHNYCNNRVNRDPVPLGRIHNILRAIMLRRTHVDTLFNAPIIKLPGITHNTVMVEFNPVERHIYNMVKSRYIQQINTYSKSGTLNNNYGNILGMLMRLRMLCAHLMLCQDVLKRMFVASDIEILWRLTDKEVQASHDTDSANMIKSLRKMLAANENTLQTCQTKELQETFDGTPNIEDDGNMDTGSPYGLTFKFRKFLRALTTSKTWAELHLRSICAKCRMPPDEPVCTSCFHVYCQECINAMHEERKKMGDSDTKCIDCGTAFEETSSCAGLKELGFNSPEVAAKVEKKKRKLAKLAQKAKAGMRSASPLASNGSNEDDEAEGEEREVDWLDVGGRLLPSAKLSATKAAILNWKNQYPGQKIIVYTQFLGLSEMLSNVCLAEGWGYVQFNGKMTIDAREKATEKFRSDPKTFIMICSLKAGGVGLNLSMASKVIILDLWFNSSIEAQAYCRAFRIGQAHRVDVIRFVVKNSIDEDLIRMQDRKDVEVTSAIGPDHMGKRATIQQLLQLFGEVKEQGQNEFILVEEESEDDADNNDPEQIRRALVRRAERV</sequence>
<name>A0A178ZBP1_9EURO</name>
<dbReference type="PROSITE" id="PS00518">
    <property type="entry name" value="ZF_RING_1"/>
    <property type="match status" value="1"/>
</dbReference>
<feature type="domain" description="Helicase ATP-binding" evidence="13">
    <location>
        <begin position="545"/>
        <end position="739"/>
    </location>
</feature>
<evidence type="ECO:0000256" key="7">
    <source>
        <dbReference type="ARBA" id="ARBA00022806"/>
    </source>
</evidence>
<dbReference type="PROSITE" id="PS50089">
    <property type="entry name" value="ZF_RING_2"/>
    <property type="match status" value="1"/>
</dbReference>
<dbReference type="Pfam" id="PF00271">
    <property type="entry name" value="Helicase_C"/>
    <property type="match status" value="1"/>
</dbReference>
<evidence type="ECO:0000259" key="14">
    <source>
        <dbReference type="PROSITE" id="PS51194"/>
    </source>
</evidence>
<dbReference type="SMART" id="SM00487">
    <property type="entry name" value="DEXDc"/>
    <property type="match status" value="1"/>
</dbReference>
<evidence type="ECO:0000256" key="1">
    <source>
        <dbReference type="ARBA" id="ARBA00004123"/>
    </source>
</evidence>
<dbReference type="Gene3D" id="3.40.50.10810">
    <property type="entry name" value="Tandem AAA-ATPase domain"/>
    <property type="match status" value="1"/>
</dbReference>
<dbReference type="CDD" id="cd18793">
    <property type="entry name" value="SF2_C_SNF"/>
    <property type="match status" value="1"/>
</dbReference>
<dbReference type="GO" id="GO:0008094">
    <property type="term" value="F:ATP-dependent activity, acting on DNA"/>
    <property type="evidence" value="ECO:0007669"/>
    <property type="project" value="TreeGrafter"/>
</dbReference>
<keyword evidence="8" id="KW-0862">Zinc</keyword>
<dbReference type="InterPro" id="IPR017907">
    <property type="entry name" value="Znf_RING_CS"/>
</dbReference>
<keyword evidence="7" id="KW-0347">Helicase</keyword>
<dbReference type="InterPro" id="IPR000330">
    <property type="entry name" value="SNF2_N"/>
</dbReference>
<dbReference type="Gene3D" id="3.40.50.300">
    <property type="entry name" value="P-loop containing nucleotide triphosphate hydrolases"/>
    <property type="match status" value="1"/>
</dbReference>
<evidence type="ECO:0000256" key="2">
    <source>
        <dbReference type="ARBA" id="ARBA00007025"/>
    </source>
</evidence>
<dbReference type="InterPro" id="IPR001650">
    <property type="entry name" value="Helicase_C-like"/>
</dbReference>
<dbReference type="GO" id="GO:0005634">
    <property type="term" value="C:nucleus"/>
    <property type="evidence" value="ECO:0007669"/>
    <property type="project" value="UniProtKB-SubCell"/>
</dbReference>
<evidence type="ECO:0000256" key="5">
    <source>
        <dbReference type="ARBA" id="ARBA00022771"/>
    </source>
</evidence>
<feature type="domain" description="RING-type" evidence="12">
    <location>
        <begin position="963"/>
        <end position="1007"/>
    </location>
</feature>
<feature type="compositionally biased region" description="Acidic residues" evidence="11">
    <location>
        <begin position="1064"/>
        <end position="1074"/>
    </location>
</feature>
<proteinExistence type="inferred from homology"/>
<dbReference type="SMART" id="SM00490">
    <property type="entry name" value="HELICc"/>
    <property type="match status" value="1"/>
</dbReference>
<gene>
    <name evidence="15" type="ORF">AYL99_07935</name>
</gene>
<dbReference type="EMBL" id="LVYI01000007">
    <property type="protein sequence ID" value="OAP57197.1"/>
    <property type="molecule type" value="Genomic_DNA"/>
</dbReference>
<evidence type="ECO:0000256" key="9">
    <source>
        <dbReference type="ARBA" id="ARBA00022840"/>
    </source>
</evidence>
<dbReference type="CDD" id="cd16449">
    <property type="entry name" value="RING-HC"/>
    <property type="match status" value="1"/>
</dbReference>
<dbReference type="GO" id="GO:0008270">
    <property type="term" value="F:zinc ion binding"/>
    <property type="evidence" value="ECO:0007669"/>
    <property type="project" value="UniProtKB-KW"/>
</dbReference>
<dbReference type="PROSITE" id="PS51192">
    <property type="entry name" value="HELICASE_ATP_BIND_1"/>
    <property type="match status" value="1"/>
</dbReference>
<dbReference type="InterPro" id="IPR002464">
    <property type="entry name" value="DNA/RNA_helicase_DEAH_CS"/>
</dbReference>
<dbReference type="InterPro" id="IPR001841">
    <property type="entry name" value="Znf_RING"/>
</dbReference>
<comment type="similarity">
    <text evidence="2">Belongs to the SNF2/RAD54 helicase family.</text>
</comment>
<reference evidence="15 16" key="1">
    <citation type="submission" date="2016-04" db="EMBL/GenBank/DDBJ databases">
        <title>Draft genome of Fonsecaea erecta CBS 125763.</title>
        <authorList>
            <person name="Weiss V.A."/>
            <person name="Vicente V.A."/>
            <person name="Raittz R.T."/>
            <person name="Moreno L.F."/>
            <person name="De Souza E.M."/>
            <person name="Pedrosa F.O."/>
            <person name="Steffens M.B."/>
            <person name="Faoro H."/>
            <person name="Tadra-Sfeir M.Z."/>
            <person name="Najafzadeh M.J."/>
            <person name="Felipe M.S."/>
            <person name="Teixeira M."/>
            <person name="Sun J."/>
            <person name="Xi L."/>
            <person name="Gomes R."/>
            <person name="De Azevedo C.M."/>
            <person name="Salgado C.G."/>
            <person name="Da Silva M.B."/>
            <person name="Nascimento M.F."/>
            <person name="Queiroz-Telles F."/>
            <person name="Attili D.S."/>
            <person name="Gorbushina A."/>
        </authorList>
    </citation>
    <scope>NUCLEOTIDE SEQUENCE [LARGE SCALE GENOMIC DNA]</scope>
    <source>
        <strain evidence="15 16">CBS 125763</strain>
    </source>
</reference>
<dbReference type="SUPFAM" id="SSF57850">
    <property type="entry name" value="RING/U-box"/>
    <property type="match status" value="1"/>
</dbReference>
<evidence type="ECO:0000256" key="8">
    <source>
        <dbReference type="ARBA" id="ARBA00022833"/>
    </source>
</evidence>
<feature type="domain" description="Helicase C-terminal" evidence="14">
    <location>
        <begin position="1093"/>
        <end position="1254"/>
    </location>
</feature>
<evidence type="ECO:0000256" key="11">
    <source>
        <dbReference type="SAM" id="MobiDB-lite"/>
    </source>
</evidence>
<dbReference type="GO" id="GO:0005524">
    <property type="term" value="F:ATP binding"/>
    <property type="evidence" value="ECO:0007669"/>
    <property type="project" value="UniProtKB-KW"/>
</dbReference>
<dbReference type="RefSeq" id="XP_018690564.1">
    <property type="nucleotide sequence ID" value="XM_018839443.1"/>
</dbReference>
<dbReference type="PANTHER" id="PTHR45626:SF17">
    <property type="entry name" value="HELICASE-LIKE TRANSCRIPTION FACTOR"/>
    <property type="match status" value="1"/>
</dbReference>
<dbReference type="PROSITE" id="PS51194">
    <property type="entry name" value="HELICASE_CTER"/>
    <property type="match status" value="1"/>
</dbReference>
<dbReference type="InterPro" id="IPR014001">
    <property type="entry name" value="Helicase_ATP-bd"/>
</dbReference>
<accession>A0A178ZBP1</accession>
<organism evidence="15 16">
    <name type="scientific">Fonsecaea erecta</name>
    <dbReference type="NCBI Taxonomy" id="1367422"/>
    <lineage>
        <taxon>Eukaryota</taxon>
        <taxon>Fungi</taxon>
        <taxon>Dikarya</taxon>
        <taxon>Ascomycota</taxon>
        <taxon>Pezizomycotina</taxon>
        <taxon>Eurotiomycetes</taxon>
        <taxon>Chaetothyriomycetidae</taxon>
        <taxon>Chaetothyriales</taxon>
        <taxon>Herpotrichiellaceae</taxon>
        <taxon>Fonsecaea</taxon>
    </lineage>
</organism>
<dbReference type="GO" id="GO:0016787">
    <property type="term" value="F:hydrolase activity"/>
    <property type="evidence" value="ECO:0007669"/>
    <property type="project" value="UniProtKB-KW"/>
</dbReference>
<dbReference type="GO" id="GO:0004386">
    <property type="term" value="F:helicase activity"/>
    <property type="evidence" value="ECO:0007669"/>
    <property type="project" value="UniProtKB-KW"/>
</dbReference>
<keyword evidence="3" id="KW-0479">Metal-binding</keyword>
<evidence type="ECO:0000256" key="10">
    <source>
        <dbReference type="PROSITE-ProRule" id="PRU00175"/>
    </source>
</evidence>
<comment type="caution">
    <text evidence="15">The sequence shown here is derived from an EMBL/GenBank/DDBJ whole genome shotgun (WGS) entry which is preliminary data.</text>
</comment>
<dbReference type="InterPro" id="IPR050628">
    <property type="entry name" value="SNF2_RAD54_helicase_TF"/>
</dbReference>
<keyword evidence="16" id="KW-1185">Reference proteome</keyword>
<dbReference type="Pfam" id="PF00176">
    <property type="entry name" value="SNF2-rel_dom"/>
    <property type="match status" value="1"/>
</dbReference>
<keyword evidence="5 10" id="KW-0863">Zinc-finger</keyword>
<dbReference type="InterPro" id="IPR038718">
    <property type="entry name" value="SNF2-like_sf"/>
</dbReference>
<dbReference type="PROSITE" id="PS00690">
    <property type="entry name" value="DEAH_ATP_HELICASE"/>
    <property type="match status" value="1"/>
</dbReference>
<evidence type="ECO:0000256" key="4">
    <source>
        <dbReference type="ARBA" id="ARBA00022741"/>
    </source>
</evidence>
<dbReference type="PANTHER" id="PTHR45626">
    <property type="entry name" value="TRANSCRIPTION TERMINATION FACTOR 2-RELATED"/>
    <property type="match status" value="1"/>
</dbReference>
<feature type="region of interest" description="Disordered" evidence="11">
    <location>
        <begin position="1048"/>
        <end position="1074"/>
    </location>
</feature>
<evidence type="ECO:0000256" key="6">
    <source>
        <dbReference type="ARBA" id="ARBA00022801"/>
    </source>
</evidence>
<evidence type="ECO:0000313" key="16">
    <source>
        <dbReference type="Proteomes" id="UP000078343"/>
    </source>
</evidence>
<dbReference type="InterPro" id="IPR027417">
    <property type="entry name" value="P-loop_NTPase"/>
</dbReference>
<dbReference type="CDD" id="cd18008">
    <property type="entry name" value="DEXDc_SHPRH-like"/>
    <property type="match status" value="1"/>
</dbReference>
<dbReference type="Proteomes" id="UP000078343">
    <property type="component" value="Unassembled WGS sequence"/>
</dbReference>
<dbReference type="InterPro" id="IPR013083">
    <property type="entry name" value="Znf_RING/FYVE/PHD"/>
</dbReference>
<keyword evidence="9" id="KW-0067">ATP-binding</keyword>
<evidence type="ECO:0000259" key="12">
    <source>
        <dbReference type="PROSITE" id="PS50089"/>
    </source>
</evidence>
<evidence type="ECO:0000259" key="13">
    <source>
        <dbReference type="PROSITE" id="PS51192"/>
    </source>
</evidence>
<comment type="subcellular location">
    <subcellularLocation>
        <location evidence="1">Nucleus</location>
    </subcellularLocation>
</comment>
<evidence type="ECO:0000313" key="15">
    <source>
        <dbReference type="EMBL" id="OAP57197.1"/>
    </source>
</evidence>
<dbReference type="Gene3D" id="3.30.40.10">
    <property type="entry name" value="Zinc/RING finger domain, C3HC4 (zinc finger)"/>
    <property type="match status" value="1"/>
</dbReference>
<dbReference type="SUPFAM" id="SSF52540">
    <property type="entry name" value="P-loop containing nucleoside triphosphate hydrolases"/>
    <property type="match status" value="2"/>
</dbReference>
<dbReference type="GeneID" id="30012103"/>
<evidence type="ECO:0000256" key="3">
    <source>
        <dbReference type="ARBA" id="ARBA00022723"/>
    </source>
</evidence>
<dbReference type="InterPro" id="IPR049730">
    <property type="entry name" value="SNF2/RAD54-like_C"/>
</dbReference>
<dbReference type="GO" id="GO:0006281">
    <property type="term" value="P:DNA repair"/>
    <property type="evidence" value="ECO:0007669"/>
    <property type="project" value="TreeGrafter"/>
</dbReference>
<dbReference type="OrthoDB" id="1699231at2759"/>
<keyword evidence="4" id="KW-0547">Nucleotide-binding</keyword>